<dbReference type="AlphaFoldDB" id="A0A3Q8XA71"/>
<dbReference type="KEGG" id="palb:EJC50_23720"/>
<name>A0A3Q8XA71_9BACL</name>
<feature type="transmembrane region" description="Helical" evidence="8">
    <location>
        <begin position="203"/>
        <end position="223"/>
    </location>
</feature>
<evidence type="ECO:0000256" key="2">
    <source>
        <dbReference type="ARBA" id="ARBA00007998"/>
    </source>
</evidence>
<feature type="transmembrane region" description="Helical" evidence="8">
    <location>
        <begin position="348"/>
        <end position="370"/>
    </location>
</feature>
<evidence type="ECO:0000256" key="1">
    <source>
        <dbReference type="ARBA" id="ARBA00004141"/>
    </source>
</evidence>
<sequence length="397" mass="44056">MPFLVKLCRNGRGDSCRMKGKSLELGFWPIFMMLTLSVGLSSHVLVLPSVLEVSGRDSWMCGIIAFAIVLPWTLIFVTGTMKRTKQINLGEWLRTRATPFGAWLIIVPTILVLLHSSFQTFVETIAWTSATYLPDTSLLVVMISLLTLIGCAAYSGLRAIAYMSCLLLPAVVILGDFVMSANMPNKNYALLLPMLENGMGPPMHGSLYAISCMMELSAILFIQHHLRGRIKHWQMIIQLAFIMILMLGPTVGALTQFGPAEADKLLFPAFAQWRLVSIGKYIEHVDFFAIYQWLSGAFVRISLGIVITIELIQLRKPIPKVIFITVISSIYMILAFLLLASVNTPELIFRYAFVVEIGVIVCVTSLIWLLSFKGIPKEGGADENPKPRQDGGANNNL</sequence>
<dbReference type="GO" id="GO:0009847">
    <property type="term" value="P:spore germination"/>
    <property type="evidence" value="ECO:0007669"/>
    <property type="project" value="InterPro"/>
</dbReference>
<feature type="transmembrane region" description="Helical" evidence="8">
    <location>
        <begin position="290"/>
        <end position="309"/>
    </location>
</feature>
<keyword evidence="10" id="KW-1185">Reference proteome</keyword>
<dbReference type="Pfam" id="PF03845">
    <property type="entry name" value="Spore_permease"/>
    <property type="match status" value="1"/>
</dbReference>
<keyword evidence="4" id="KW-0309">Germination</keyword>
<dbReference type="PANTHER" id="PTHR34975">
    <property type="entry name" value="SPORE GERMINATION PROTEIN A2"/>
    <property type="match status" value="1"/>
</dbReference>
<keyword evidence="5 8" id="KW-0812">Transmembrane</keyword>
<feature type="transmembrane region" description="Helical" evidence="8">
    <location>
        <begin position="59"/>
        <end position="79"/>
    </location>
</feature>
<dbReference type="PANTHER" id="PTHR34975:SF2">
    <property type="entry name" value="SPORE GERMINATION PROTEIN A2"/>
    <property type="match status" value="1"/>
</dbReference>
<protein>
    <submittedName>
        <fullName evidence="9">Spore gernimation protein</fullName>
    </submittedName>
</protein>
<dbReference type="InterPro" id="IPR004761">
    <property type="entry name" value="Spore_GerAB"/>
</dbReference>
<proteinExistence type="inferred from homology"/>
<dbReference type="OrthoDB" id="2381188at2"/>
<dbReference type="GO" id="GO:0016020">
    <property type="term" value="C:membrane"/>
    <property type="evidence" value="ECO:0007669"/>
    <property type="project" value="UniProtKB-SubCell"/>
</dbReference>
<keyword evidence="7 8" id="KW-0472">Membrane</keyword>
<evidence type="ECO:0000256" key="3">
    <source>
        <dbReference type="ARBA" id="ARBA00022448"/>
    </source>
</evidence>
<dbReference type="Proteomes" id="UP000272528">
    <property type="component" value="Chromosome"/>
</dbReference>
<accession>A0A3Q8XA71</accession>
<keyword evidence="3" id="KW-0813">Transport</keyword>
<feature type="transmembrane region" description="Helical" evidence="8">
    <location>
        <begin position="138"/>
        <end position="157"/>
    </location>
</feature>
<organism evidence="9 10">
    <name type="scientific">Paenibacillus albus</name>
    <dbReference type="NCBI Taxonomy" id="2495582"/>
    <lineage>
        <taxon>Bacteria</taxon>
        <taxon>Bacillati</taxon>
        <taxon>Bacillota</taxon>
        <taxon>Bacilli</taxon>
        <taxon>Bacillales</taxon>
        <taxon>Paenibacillaceae</taxon>
        <taxon>Paenibacillus</taxon>
    </lineage>
</organism>
<evidence type="ECO:0000256" key="5">
    <source>
        <dbReference type="ARBA" id="ARBA00022692"/>
    </source>
</evidence>
<reference evidence="10" key="1">
    <citation type="submission" date="2018-12" db="EMBL/GenBank/DDBJ databases">
        <title>Genome sequence of Peanibacillus sp.</title>
        <authorList>
            <person name="Subramani G."/>
            <person name="Srinivasan S."/>
            <person name="Kim M.K."/>
        </authorList>
    </citation>
    <scope>NUCLEOTIDE SEQUENCE [LARGE SCALE GENOMIC DNA]</scope>
    <source>
        <strain evidence="10">18JY67-1</strain>
    </source>
</reference>
<evidence type="ECO:0000256" key="7">
    <source>
        <dbReference type="ARBA" id="ARBA00023136"/>
    </source>
</evidence>
<feature type="transmembrane region" description="Helical" evidence="8">
    <location>
        <begin position="25"/>
        <end position="47"/>
    </location>
</feature>
<keyword evidence="6 8" id="KW-1133">Transmembrane helix</keyword>
<evidence type="ECO:0000256" key="6">
    <source>
        <dbReference type="ARBA" id="ARBA00022989"/>
    </source>
</evidence>
<evidence type="ECO:0000256" key="4">
    <source>
        <dbReference type="ARBA" id="ARBA00022544"/>
    </source>
</evidence>
<dbReference type="EMBL" id="CP034437">
    <property type="protein sequence ID" value="AZN42355.1"/>
    <property type="molecule type" value="Genomic_DNA"/>
</dbReference>
<comment type="subcellular location">
    <subcellularLocation>
        <location evidence="1">Membrane</location>
        <topology evidence="1">Multi-pass membrane protein</topology>
    </subcellularLocation>
</comment>
<evidence type="ECO:0000313" key="9">
    <source>
        <dbReference type="EMBL" id="AZN42355.1"/>
    </source>
</evidence>
<feature type="transmembrane region" description="Helical" evidence="8">
    <location>
        <begin position="100"/>
        <end position="118"/>
    </location>
</feature>
<comment type="similarity">
    <text evidence="2">Belongs to the amino acid-polyamine-organocation (APC) superfamily. Spore germination protein (SGP) (TC 2.A.3.9) family.</text>
</comment>
<feature type="transmembrane region" description="Helical" evidence="8">
    <location>
        <begin position="164"/>
        <end position="183"/>
    </location>
</feature>
<gene>
    <name evidence="9" type="ORF">EJC50_23720</name>
</gene>
<evidence type="ECO:0000313" key="10">
    <source>
        <dbReference type="Proteomes" id="UP000272528"/>
    </source>
</evidence>
<evidence type="ECO:0000256" key="8">
    <source>
        <dbReference type="SAM" id="Phobius"/>
    </source>
</evidence>
<feature type="transmembrane region" description="Helical" evidence="8">
    <location>
        <begin position="235"/>
        <end position="257"/>
    </location>
</feature>
<feature type="transmembrane region" description="Helical" evidence="8">
    <location>
        <begin position="321"/>
        <end position="342"/>
    </location>
</feature>